<accession>A0A097AU49</accession>
<feature type="domain" description="Response regulatory" evidence="10">
    <location>
        <begin position="3"/>
        <end position="116"/>
    </location>
</feature>
<feature type="domain" description="OmpR/PhoB-type" evidence="11">
    <location>
        <begin position="129"/>
        <end position="228"/>
    </location>
</feature>
<dbReference type="eggNOG" id="COG0745">
    <property type="taxonomic scope" value="Bacteria"/>
</dbReference>
<dbReference type="Gene3D" id="6.10.250.690">
    <property type="match status" value="1"/>
</dbReference>
<evidence type="ECO:0000256" key="6">
    <source>
        <dbReference type="ARBA" id="ARBA00023163"/>
    </source>
</evidence>
<feature type="DNA-binding region" description="OmpR/PhoB-type" evidence="9">
    <location>
        <begin position="129"/>
        <end position="228"/>
    </location>
</feature>
<evidence type="ECO:0000256" key="2">
    <source>
        <dbReference type="ARBA" id="ARBA00022553"/>
    </source>
</evidence>
<evidence type="ECO:0000313" key="12">
    <source>
        <dbReference type="EMBL" id="AIS53330.1"/>
    </source>
</evidence>
<protein>
    <recommendedName>
        <fullName evidence="1">Stage 0 sporulation protein A homolog</fullName>
    </recommendedName>
</protein>
<evidence type="ECO:0000256" key="9">
    <source>
        <dbReference type="PROSITE-ProRule" id="PRU01091"/>
    </source>
</evidence>
<dbReference type="PANTHER" id="PTHR48111:SF40">
    <property type="entry name" value="PHOSPHATE REGULON TRANSCRIPTIONAL REGULATORY PROTEIN PHOB"/>
    <property type="match status" value="1"/>
</dbReference>
<evidence type="ECO:0000259" key="10">
    <source>
        <dbReference type="PROSITE" id="PS50110"/>
    </source>
</evidence>
<evidence type="ECO:0000256" key="3">
    <source>
        <dbReference type="ARBA" id="ARBA00023012"/>
    </source>
</evidence>
<keyword evidence="4" id="KW-0805">Transcription regulation</keyword>
<dbReference type="InterPro" id="IPR001867">
    <property type="entry name" value="OmpR/PhoB-type_DNA-bd"/>
</dbReference>
<gene>
    <name evidence="12" type="ORF">TKV_c22010</name>
</gene>
<dbReference type="InterPro" id="IPR016032">
    <property type="entry name" value="Sig_transdc_resp-reg_C-effctor"/>
</dbReference>
<evidence type="ECO:0000256" key="4">
    <source>
        <dbReference type="ARBA" id="ARBA00023015"/>
    </source>
</evidence>
<sequence length="229" mass="26392">MHKILVVEDDVNIAKFIKINLDKYYDTEIVHEGKRALDLIGSEKFSVIILDIMLPDISGFEVLREIKAMKINTPVIVLTAKSQDVDKILGLELGADDYVTKPFNPRELVARVKAIIRRVYEFNPIMQNAGSIEFGEVKLDLSQNKVFVKGKEVSLTPREFQLLKILMTNRDRVVRREELIGFIWGESFIGDTKTLDVHIRRLREKIETNPDQPKYIHTQWGIGYYFGGN</sequence>
<dbReference type="SMART" id="SM00448">
    <property type="entry name" value="REC"/>
    <property type="match status" value="1"/>
</dbReference>
<evidence type="ECO:0000256" key="5">
    <source>
        <dbReference type="ARBA" id="ARBA00023125"/>
    </source>
</evidence>
<dbReference type="GO" id="GO:0000976">
    <property type="term" value="F:transcription cis-regulatory region binding"/>
    <property type="evidence" value="ECO:0007669"/>
    <property type="project" value="TreeGrafter"/>
</dbReference>
<dbReference type="CDD" id="cd00383">
    <property type="entry name" value="trans_reg_C"/>
    <property type="match status" value="1"/>
</dbReference>
<dbReference type="InterPro" id="IPR036388">
    <property type="entry name" value="WH-like_DNA-bd_sf"/>
</dbReference>
<dbReference type="KEGG" id="tki:TKV_c22010"/>
<keyword evidence="6" id="KW-0804">Transcription</keyword>
<dbReference type="GO" id="GO:0006355">
    <property type="term" value="P:regulation of DNA-templated transcription"/>
    <property type="evidence" value="ECO:0007669"/>
    <property type="project" value="InterPro"/>
</dbReference>
<dbReference type="SUPFAM" id="SSF52172">
    <property type="entry name" value="CheY-like"/>
    <property type="match status" value="1"/>
</dbReference>
<dbReference type="InterPro" id="IPR011006">
    <property type="entry name" value="CheY-like_superfamily"/>
</dbReference>
<organism evidence="12 13">
    <name type="scientific">Thermoanaerobacter kivui</name>
    <name type="common">Acetogenium kivui</name>
    <dbReference type="NCBI Taxonomy" id="2325"/>
    <lineage>
        <taxon>Bacteria</taxon>
        <taxon>Bacillati</taxon>
        <taxon>Bacillota</taxon>
        <taxon>Clostridia</taxon>
        <taxon>Thermoanaerobacterales</taxon>
        <taxon>Thermoanaerobacteraceae</taxon>
        <taxon>Thermoanaerobacter</taxon>
    </lineage>
</organism>
<keyword evidence="2 8" id="KW-0597">Phosphoprotein</keyword>
<dbReference type="GO" id="GO:0032993">
    <property type="term" value="C:protein-DNA complex"/>
    <property type="evidence" value="ECO:0007669"/>
    <property type="project" value="TreeGrafter"/>
</dbReference>
<evidence type="ECO:0000256" key="7">
    <source>
        <dbReference type="ARBA" id="ARBA00024867"/>
    </source>
</evidence>
<dbReference type="InterPro" id="IPR001789">
    <property type="entry name" value="Sig_transdc_resp-reg_receiver"/>
</dbReference>
<dbReference type="AlphaFoldDB" id="A0A097AU49"/>
<keyword evidence="5 9" id="KW-0238">DNA-binding</keyword>
<dbReference type="RefSeq" id="WP_049685922.1">
    <property type="nucleotide sequence ID" value="NZ_CP009170.1"/>
</dbReference>
<dbReference type="Pfam" id="PF00486">
    <property type="entry name" value="Trans_reg_C"/>
    <property type="match status" value="1"/>
</dbReference>
<evidence type="ECO:0000259" key="11">
    <source>
        <dbReference type="PROSITE" id="PS51755"/>
    </source>
</evidence>
<dbReference type="GO" id="GO:0005829">
    <property type="term" value="C:cytosol"/>
    <property type="evidence" value="ECO:0007669"/>
    <property type="project" value="TreeGrafter"/>
</dbReference>
<keyword evidence="13" id="KW-1185">Reference proteome</keyword>
<dbReference type="InterPro" id="IPR039420">
    <property type="entry name" value="WalR-like"/>
</dbReference>
<reference evidence="13" key="1">
    <citation type="journal article" date="2015" name="Genome Announc.">
        <title>Whole-Genome Sequences of 80 Environmental and Clinical Isolates of Burkholderia pseudomallei.</title>
        <authorList>
            <person name="Johnson S.L."/>
            <person name="Baker A.L."/>
            <person name="Chain P.S."/>
            <person name="Currie B.J."/>
            <person name="Daligault H.E."/>
            <person name="Davenport K.W."/>
            <person name="Davis C.B."/>
            <person name="Inglis T.J."/>
            <person name="Kaestli M."/>
            <person name="Koren S."/>
            <person name="Mayo M."/>
            <person name="Merritt A.J."/>
            <person name="Price E.P."/>
            <person name="Sarovich D.S."/>
            <person name="Warner J."/>
            <person name="Rosovitz M.J."/>
        </authorList>
    </citation>
    <scope>NUCLEOTIDE SEQUENCE [LARGE SCALE GENOMIC DNA]</scope>
    <source>
        <strain evidence="13">DSM 2030</strain>
    </source>
</reference>
<dbReference type="STRING" id="2325.TKV_c22010"/>
<evidence type="ECO:0000256" key="1">
    <source>
        <dbReference type="ARBA" id="ARBA00018672"/>
    </source>
</evidence>
<dbReference type="Gene3D" id="3.40.50.2300">
    <property type="match status" value="1"/>
</dbReference>
<dbReference type="Gene3D" id="1.10.10.10">
    <property type="entry name" value="Winged helix-like DNA-binding domain superfamily/Winged helix DNA-binding domain"/>
    <property type="match status" value="1"/>
</dbReference>
<dbReference type="PANTHER" id="PTHR48111">
    <property type="entry name" value="REGULATOR OF RPOS"/>
    <property type="match status" value="1"/>
</dbReference>
<dbReference type="HOGENOM" id="CLU_000445_30_4_9"/>
<evidence type="ECO:0000256" key="8">
    <source>
        <dbReference type="PROSITE-ProRule" id="PRU00169"/>
    </source>
</evidence>
<dbReference type="PROSITE" id="PS51755">
    <property type="entry name" value="OMPR_PHOB"/>
    <property type="match status" value="1"/>
</dbReference>
<dbReference type="Pfam" id="PF00072">
    <property type="entry name" value="Response_reg"/>
    <property type="match status" value="1"/>
</dbReference>
<keyword evidence="3" id="KW-0902">Two-component regulatory system</keyword>
<dbReference type="PROSITE" id="PS50110">
    <property type="entry name" value="RESPONSE_REGULATORY"/>
    <property type="match status" value="1"/>
</dbReference>
<dbReference type="OrthoDB" id="152576at2"/>
<comment type="function">
    <text evidence="7">May play the central regulatory role in sporulation. It may be an element of the effector pathway responsible for the activation of sporulation genes in response to nutritional stress. Spo0A may act in concert with spo0H (a sigma factor) to control the expression of some genes that are critical to the sporulation process.</text>
</comment>
<dbReference type="FunFam" id="1.10.10.10:FF:000018">
    <property type="entry name" value="DNA-binding response regulator ResD"/>
    <property type="match status" value="1"/>
</dbReference>
<feature type="modified residue" description="4-aspartylphosphate" evidence="8">
    <location>
        <position position="51"/>
    </location>
</feature>
<name>A0A097AU49_THEKI</name>
<dbReference type="SUPFAM" id="SSF46894">
    <property type="entry name" value="C-terminal effector domain of the bipartite response regulators"/>
    <property type="match status" value="1"/>
</dbReference>
<dbReference type="GO" id="GO:0000156">
    <property type="term" value="F:phosphorelay response regulator activity"/>
    <property type="evidence" value="ECO:0007669"/>
    <property type="project" value="TreeGrafter"/>
</dbReference>
<dbReference type="EMBL" id="CP009170">
    <property type="protein sequence ID" value="AIS53330.1"/>
    <property type="molecule type" value="Genomic_DNA"/>
</dbReference>
<dbReference type="SMART" id="SM00862">
    <property type="entry name" value="Trans_reg_C"/>
    <property type="match status" value="1"/>
</dbReference>
<proteinExistence type="predicted"/>
<evidence type="ECO:0000313" key="13">
    <source>
        <dbReference type="Proteomes" id="UP000029669"/>
    </source>
</evidence>
<dbReference type="Proteomes" id="UP000029669">
    <property type="component" value="Chromosome"/>
</dbReference>